<dbReference type="NCBIfam" id="NF007197">
    <property type="entry name" value="PRK09618.1"/>
    <property type="match status" value="1"/>
</dbReference>
<dbReference type="RefSeq" id="WP_121522906.1">
    <property type="nucleotide sequence ID" value="NZ_RCHR01000003.1"/>
</dbReference>
<evidence type="ECO:0000256" key="3">
    <source>
        <dbReference type="SAM" id="MobiDB-lite"/>
    </source>
</evidence>
<protein>
    <submittedName>
        <fullName evidence="4">Flagellar hook assembly protein FlgD</fullName>
    </submittedName>
</protein>
<keyword evidence="4" id="KW-0966">Cell projection</keyword>
<organism evidence="4 5">
    <name type="scientific">Oceanobacillus piezotolerans</name>
    <dbReference type="NCBI Taxonomy" id="2448030"/>
    <lineage>
        <taxon>Bacteria</taxon>
        <taxon>Bacillati</taxon>
        <taxon>Bacillota</taxon>
        <taxon>Bacilli</taxon>
        <taxon>Bacillales</taxon>
        <taxon>Bacillaceae</taxon>
        <taxon>Oceanobacillus</taxon>
    </lineage>
</organism>
<name>A0A498DBC3_9BACI</name>
<reference evidence="4 5" key="1">
    <citation type="submission" date="2018-10" db="EMBL/GenBank/DDBJ databases">
        <title>Oceanobacillus sp. YLB-02 draft genome.</title>
        <authorList>
            <person name="Yu L."/>
        </authorList>
    </citation>
    <scope>NUCLEOTIDE SEQUENCE [LARGE SCALE GENOMIC DNA]</scope>
    <source>
        <strain evidence="4 5">YLB-02</strain>
    </source>
</reference>
<dbReference type="Proteomes" id="UP000270219">
    <property type="component" value="Unassembled WGS sequence"/>
</dbReference>
<feature type="region of interest" description="Disordered" evidence="3">
    <location>
        <begin position="1"/>
        <end position="23"/>
    </location>
</feature>
<comment type="caution">
    <text evidence="4">The sequence shown here is derived from an EMBL/GenBank/DDBJ whole genome shotgun (WGS) entry which is preliminary data.</text>
</comment>
<evidence type="ECO:0000256" key="2">
    <source>
        <dbReference type="ARBA" id="ARBA00022795"/>
    </source>
</evidence>
<gene>
    <name evidence="4" type="primary">flgD</name>
    <name evidence="4" type="ORF">D8M04_10725</name>
</gene>
<dbReference type="GO" id="GO:0044781">
    <property type="term" value="P:bacterial-type flagellum organization"/>
    <property type="evidence" value="ECO:0007669"/>
    <property type="project" value="UniProtKB-KW"/>
</dbReference>
<dbReference type="Pfam" id="PF03963">
    <property type="entry name" value="FlgD"/>
    <property type="match status" value="1"/>
</dbReference>
<keyword evidence="4" id="KW-0969">Cilium</keyword>
<keyword evidence="5" id="KW-1185">Reference proteome</keyword>
<proteinExistence type="inferred from homology"/>
<evidence type="ECO:0000256" key="1">
    <source>
        <dbReference type="ARBA" id="ARBA00010577"/>
    </source>
</evidence>
<dbReference type="AlphaFoldDB" id="A0A498DBC3"/>
<dbReference type="OrthoDB" id="280334at2"/>
<sequence length="143" mass="15796">MNTIDSSLFLANQKTTRDPSPTLGKDGFLQILMTQLQNQDPSQPMDTNAMVEQLTSFTMVEQIMNMSNSIDTLVESQLISPVIEYSHMIGKEVTYESTEADTGEKSSKVLSVSQREGWAILELENGETVYADAVTKVSVPEKA</sequence>
<keyword evidence="2" id="KW-1005">Bacterial flagellum biogenesis</keyword>
<keyword evidence="4" id="KW-0282">Flagellum</keyword>
<comment type="similarity">
    <text evidence="1">Belongs to the FlgD family.</text>
</comment>
<feature type="compositionally biased region" description="Polar residues" evidence="3">
    <location>
        <begin position="1"/>
        <end position="14"/>
    </location>
</feature>
<dbReference type="EMBL" id="RCHR01000003">
    <property type="protein sequence ID" value="RLL45320.1"/>
    <property type="molecule type" value="Genomic_DNA"/>
</dbReference>
<accession>A0A498DBC3</accession>
<dbReference type="InterPro" id="IPR005648">
    <property type="entry name" value="FlgD"/>
</dbReference>
<evidence type="ECO:0000313" key="5">
    <source>
        <dbReference type="Proteomes" id="UP000270219"/>
    </source>
</evidence>
<evidence type="ECO:0000313" key="4">
    <source>
        <dbReference type="EMBL" id="RLL45320.1"/>
    </source>
</evidence>